<dbReference type="AlphaFoldDB" id="A0A2T6C9F4"/>
<organism evidence="2 3">
    <name type="scientific">Melghirimyces profundicolus</name>
    <dbReference type="NCBI Taxonomy" id="1242148"/>
    <lineage>
        <taxon>Bacteria</taxon>
        <taxon>Bacillati</taxon>
        <taxon>Bacillota</taxon>
        <taxon>Bacilli</taxon>
        <taxon>Bacillales</taxon>
        <taxon>Thermoactinomycetaceae</taxon>
        <taxon>Melghirimyces</taxon>
    </lineage>
</organism>
<dbReference type="InterPro" id="IPR019099">
    <property type="entry name" value="Uncharacterised_PGPGW_TM"/>
</dbReference>
<name>A0A2T6C9F4_9BACL</name>
<evidence type="ECO:0000313" key="3">
    <source>
        <dbReference type="Proteomes" id="UP000244240"/>
    </source>
</evidence>
<evidence type="ECO:0000256" key="1">
    <source>
        <dbReference type="SAM" id="Phobius"/>
    </source>
</evidence>
<protein>
    <submittedName>
        <fullName evidence="2">Putative transmembrane protein PGPGW</fullName>
    </submittedName>
</protein>
<gene>
    <name evidence="2" type="ORF">C8P63_101166</name>
</gene>
<accession>A0A2T6C9F4</accession>
<sequence>MNKQQMKRLVGRVIGWFLVLLGIIGMIFPVLHGVIFFLAGLLILSKTSPWAKNLLQKLESRFPKVAKQMDKLREHPKLKRIIP</sequence>
<dbReference type="Pfam" id="PF09656">
    <property type="entry name" value="PGPGW"/>
    <property type="match status" value="1"/>
</dbReference>
<comment type="caution">
    <text evidence="2">The sequence shown here is derived from an EMBL/GenBank/DDBJ whole genome shotgun (WGS) entry which is preliminary data.</text>
</comment>
<keyword evidence="1 2" id="KW-0812">Transmembrane</keyword>
<dbReference type="EMBL" id="QBKR01000001">
    <property type="protein sequence ID" value="PTX64944.1"/>
    <property type="molecule type" value="Genomic_DNA"/>
</dbReference>
<dbReference type="Proteomes" id="UP000244240">
    <property type="component" value="Unassembled WGS sequence"/>
</dbReference>
<dbReference type="OrthoDB" id="2990320at2"/>
<keyword evidence="3" id="KW-1185">Reference proteome</keyword>
<evidence type="ECO:0000313" key="2">
    <source>
        <dbReference type="EMBL" id="PTX64944.1"/>
    </source>
</evidence>
<dbReference type="RefSeq" id="WP_146172075.1">
    <property type="nucleotide sequence ID" value="NZ_QBKR01000001.1"/>
</dbReference>
<keyword evidence="1" id="KW-1133">Transmembrane helix</keyword>
<feature type="transmembrane region" description="Helical" evidence="1">
    <location>
        <begin position="13"/>
        <end position="44"/>
    </location>
</feature>
<reference evidence="2 3" key="1">
    <citation type="submission" date="2018-04" db="EMBL/GenBank/DDBJ databases">
        <title>Genomic Encyclopedia of Archaeal and Bacterial Type Strains, Phase II (KMG-II): from individual species to whole genera.</title>
        <authorList>
            <person name="Goeker M."/>
        </authorList>
    </citation>
    <scope>NUCLEOTIDE SEQUENCE [LARGE SCALE GENOMIC DNA]</scope>
    <source>
        <strain evidence="2 3">DSM 45787</strain>
    </source>
</reference>
<proteinExistence type="predicted"/>
<keyword evidence="1" id="KW-0472">Membrane</keyword>